<gene>
    <name evidence="7" type="ORF">GCM10023147_09720</name>
</gene>
<proteinExistence type="predicted"/>
<dbReference type="PANTHER" id="PTHR42910:SF1">
    <property type="entry name" value="MAJOR FACILITATOR SUPERFAMILY (MFS) PROFILE DOMAIN-CONTAINING PROTEIN"/>
    <property type="match status" value="1"/>
</dbReference>
<accession>A0ABP8J7J8</accession>
<feature type="transmembrane region" description="Helical" evidence="5">
    <location>
        <begin position="164"/>
        <end position="185"/>
    </location>
</feature>
<dbReference type="CDD" id="cd17324">
    <property type="entry name" value="MFS_NepI_like"/>
    <property type="match status" value="1"/>
</dbReference>
<dbReference type="InterPro" id="IPR011701">
    <property type="entry name" value="MFS"/>
</dbReference>
<keyword evidence="3 5" id="KW-1133">Transmembrane helix</keyword>
<dbReference type="RefSeq" id="WP_344991679.1">
    <property type="nucleotide sequence ID" value="NZ_BAABFR010000009.1"/>
</dbReference>
<feature type="domain" description="Major facilitator superfamily (MFS) profile" evidence="6">
    <location>
        <begin position="10"/>
        <end position="407"/>
    </location>
</feature>
<feature type="transmembrane region" description="Helical" evidence="5">
    <location>
        <begin position="43"/>
        <end position="67"/>
    </location>
</feature>
<dbReference type="Proteomes" id="UP001500635">
    <property type="component" value="Unassembled WGS sequence"/>
</dbReference>
<dbReference type="PROSITE" id="PS50850">
    <property type="entry name" value="MFS"/>
    <property type="match status" value="1"/>
</dbReference>
<evidence type="ECO:0000256" key="3">
    <source>
        <dbReference type="ARBA" id="ARBA00022989"/>
    </source>
</evidence>
<keyword evidence="8" id="KW-1185">Reference proteome</keyword>
<feature type="transmembrane region" description="Helical" evidence="5">
    <location>
        <begin position="12"/>
        <end position="31"/>
    </location>
</feature>
<evidence type="ECO:0000256" key="4">
    <source>
        <dbReference type="ARBA" id="ARBA00023136"/>
    </source>
</evidence>
<comment type="caution">
    <text evidence="7">The sequence shown here is derived from an EMBL/GenBank/DDBJ whole genome shotgun (WGS) entry which is preliminary data.</text>
</comment>
<feature type="transmembrane region" description="Helical" evidence="5">
    <location>
        <begin position="136"/>
        <end position="158"/>
    </location>
</feature>
<evidence type="ECO:0000259" key="6">
    <source>
        <dbReference type="PROSITE" id="PS50850"/>
    </source>
</evidence>
<dbReference type="Pfam" id="PF07690">
    <property type="entry name" value="MFS_1"/>
    <property type="match status" value="1"/>
</dbReference>
<organism evidence="7 8">
    <name type="scientific">Tsukamurella soli</name>
    <dbReference type="NCBI Taxonomy" id="644556"/>
    <lineage>
        <taxon>Bacteria</taxon>
        <taxon>Bacillati</taxon>
        <taxon>Actinomycetota</taxon>
        <taxon>Actinomycetes</taxon>
        <taxon>Mycobacteriales</taxon>
        <taxon>Tsukamurellaceae</taxon>
        <taxon>Tsukamurella</taxon>
    </lineage>
</organism>
<dbReference type="EMBL" id="BAABFR010000009">
    <property type="protein sequence ID" value="GAA4386438.1"/>
    <property type="molecule type" value="Genomic_DNA"/>
</dbReference>
<keyword evidence="4 5" id="KW-0472">Membrane</keyword>
<dbReference type="SUPFAM" id="SSF103473">
    <property type="entry name" value="MFS general substrate transporter"/>
    <property type="match status" value="1"/>
</dbReference>
<evidence type="ECO:0000256" key="2">
    <source>
        <dbReference type="ARBA" id="ARBA00022692"/>
    </source>
</evidence>
<feature type="transmembrane region" description="Helical" evidence="5">
    <location>
        <begin position="265"/>
        <end position="284"/>
    </location>
</feature>
<evidence type="ECO:0000313" key="8">
    <source>
        <dbReference type="Proteomes" id="UP001500635"/>
    </source>
</evidence>
<dbReference type="PROSITE" id="PS51257">
    <property type="entry name" value="PROKAR_LIPOPROTEIN"/>
    <property type="match status" value="1"/>
</dbReference>
<name>A0ABP8J7J8_9ACTN</name>
<feature type="transmembrane region" description="Helical" evidence="5">
    <location>
        <begin position="356"/>
        <end position="376"/>
    </location>
</feature>
<evidence type="ECO:0000313" key="7">
    <source>
        <dbReference type="EMBL" id="GAA4386438.1"/>
    </source>
</evidence>
<feature type="transmembrane region" description="Helical" evidence="5">
    <location>
        <begin position="103"/>
        <end position="124"/>
    </location>
</feature>
<comment type="subcellular location">
    <subcellularLocation>
        <location evidence="1">Cell membrane</location>
        <topology evidence="1">Multi-pass membrane protein</topology>
    </subcellularLocation>
</comment>
<keyword evidence="2 5" id="KW-0812">Transmembrane</keyword>
<evidence type="ECO:0000256" key="5">
    <source>
        <dbReference type="SAM" id="Phobius"/>
    </source>
</evidence>
<evidence type="ECO:0000256" key="1">
    <source>
        <dbReference type="ARBA" id="ARBA00004651"/>
    </source>
</evidence>
<dbReference type="Gene3D" id="1.20.1250.20">
    <property type="entry name" value="MFS general substrate transporter like domains"/>
    <property type="match status" value="1"/>
</dbReference>
<feature type="transmembrane region" description="Helical" evidence="5">
    <location>
        <begin position="231"/>
        <end position="253"/>
    </location>
</feature>
<dbReference type="InterPro" id="IPR036259">
    <property type="entry name" value="MFS_trans_sf"/>
</dbReference>
<feature type="transmembrane region" description="Helical" evidence="5">
    <location>
        <begin position="79"/>
        <end position="97"/>
    </location>
</feature>
<feature type="transmembrane region" description="Helical" evidence="5">
    <location>
        <begin position="382"/>
        <end position="403"/>
    </location>
</feature>
<sequence>MTSTVERRLSSALVTLFAVTAGSSAGCLYYLQPLLHEVGRDLHVQVAAAGTVVSAAQVGYLIGLALVVPLGDFVDRRRLVCGLLLGSCVALLGAAAAPQFAVLLALTACGGITAAAAQVVVPWASALAAPHERGAVVGRVMSGLLIGILGSRILSGLIAQVGGWRTVLVVAAAVQVLMAGAVWALSPRHDAVPGGTDSTNPGAPAATPSYPRALLSILTLIRREPVLRHRMVLGALSMAGFSVCWTALAFLLSGSHGAHYHYGDAAIGLFGLAGIAGALGAPVVGRLADRGHVGIATTVGWCIQLVGWALLLVGGHSVLVLILALLVFDLGVQGVQLCNQTAVYALAPDARSRITTAYMVAYFVGGVVGSSLGGAAYQVGGWAAVCGVGGVLALAGLGCWAWFARTPAPASRPDATAGAGELAPCSARPQ</sequence>
<reference evidence="8" key="1">
    <citation type="journal article" date="2019" name="Int. J. Syst. Evol. Microbiol.">
        <title>The Global Catalogue of Microorganisms (GCM) 10K type strain sequencing project: providing services to taxonomists for standard genome sequencing and annotation.</title>
        <authorList>
            <consortium name="The Broad Institute Genomics Platform"/>
            <consortium name="The Broad Institute Genome Sequencing Center for Infectious Disease"/>
            <person name="Wu L."/>
            <person name="Ma J."/>
        </authorList>
    </citation>
    <scope>NUCLEOTIDE SEQUENCE [LARGE SCALE GENOMIC DNA]</scope>
    <source>
        <strain evidence="8">JCM 17688</strain>
    </source>
</reference>
<protein>
    <submittedName>
        <fullName evidence="7">MFS transporter</fullName>
    </submittedName>
</protein>
<dbReference type="PANTHER" id="PTHR42910">
    <property type="entry name" value="TRANSPORTER SCO4007-RELATED"/>
    <property type="match status" value="1"/>
</dbReference>
<dbReference type="InterPro" id="IPR020846">
    <property type="entry name" value="MFS_dom"/>
</dbReference>